<dbReference type="EMBL" id="JBHTCF010000001">
    <property type="protein sequence ID" value="MFC7303210.1"/>
    <property type="molecule type" value="Genomic_DNA"/>
</dbReference>
<evidence type="ECO:0000313" key="1">
    <source>
        <dbReference type="EMBL" id="MFC7303210.1"/>
    </source>
</evidence>
<reference evidence="2" key="1">
    <citation type="journal article" date="2019" name="Int. J. Syst. Evol. Microbiol.">
        <title>The Global Catalogue of Microorganisms (GCM) 10K type strain sequencing project: providing services to taxonomists for standard genome sequencing and annotation.</title>
        <authorList>
            <consortium name="The Broad Institute Genomics Platform"/>
            <consortium name="The Broad Institute Genome Sequencing Center for Infectious Disease"/>
            <person name="Wu L."/>
            <person name="Ma J."/>
        </authorList>
    </citation>
    <scope>NUCLEOTIDE SEQUENCE [LARGE SCALE GENOMIC DNA]</scope>
    <source>
        <strain evidence="2">SYNS20</strain>
    </source>
</reference>
<organism evidence="1 2">
    <name type="scientific">Streptomyces monticola</name>
    <dbReference type="NCBI Taxonomy" id="2666263"/>
    <lineage>
        <taxon>Bacteria</taxon>
        <taxon>Bacillati</taxon>
        <taxon>Actinomycetota</taxon>
        <taxon>Actinomycetes</taxon>
        <taxon>Kitasatosporales</taxon>
        <taxon>Streptomycetaceae</taxon>
        <taxon>Streptomyces</taxon>
    </lineage>
</organism>
<evidence type="ECO:0000313" key="2">
    <source>
        <dbReference type="Proteomes" id="UP001596523"/>
    </source>
</evidence>
<sequence length="164" mass="17712">MPARLLKVAIQDTEPGMDARMPCTTYPETDGSDGAVDGPRVLLAELHPDTLRAATEDWTATSCASSGGMEDGWPGFFHRAHYYLRHGELLLLATRQHRDAGRLTDPLGSLIACARTAGFRYLQHVVIAHGRASGDRIVPTPPEGAPLGLIHSDLLVLRAQGVRP</sequence>
<protein>
    <submittedName>
        <fullName evidence="1">Uncharacterized protein</fullName>
    </submittedName>
</protein>
<dbReference type="RefSeq" id="WP_381826123.1">
    <property type="nucleotide sequence ID" value="NZ_JBHTCF010000001.1"/>
</dbReference>
<accession>A0ABW2JB40</accession>
<keyword evidence="2" id="KW-1185">Reference proteome</keyword>
<comment type="caution">
    <text evidence="1">The sequence shown here is derived from an EMBL/GenBank/DDBJ whole genome shotgun (WGS) entry which is preliminary data.</text>
</comment>
<name>A0ABW2JB40_9ACTN</name>
<dbReference type="Proteomes" id="UP001596523">
    <property type="component" value="Unassembled WGS sequence"/>
</dbReference>
<proteinExistence type="predicted"/>
<gene>
    <name evidence="1" type="ORF">ACFQVC_03130</name>
</gene>